<organism evidence="1 2">
    <name type="scientific">Flagellimonas pacifica</name>
    <dbReference type="NCBI Taxonomy" id="1247520"/>
    <lineage>
        <taxon>Bacteria</taxon>
        <taxon>Pseudomonadati</taxon>
        <taxon>Bacteroidota</taxon>
        <taxon>Flavobacteriia</taxon>
        <taxon>Flavobacteriales</taxon>
        <taxon>Flavobacteriaceae</taxon>
        <taxon>Flagellimonas</taxon>
    </lineage>
</organism>
<sequence>MGTDARILEQLVAGEQYLAHHVAVLPEMPSHRFHPQVIKAVKLAIAVILDDTMANMVEGEGDVPAGYHLVGLEVGRQVAEQFHQAGLPTAHRTGEQDALVRVDAQFSAGAEIPYGIVAELEQDLFVLIIDLEIPPKEQPALGPQINEDLLEIIVHTVSAQFPEGIDHATFGYLRGVVHSPFPFVLSDGHCHWQLFFSFFHGPVPLL</sequence>
<dbReference type="Proteomes" id="UP000219048">
    <property type="component" value="Unassembled WGS sequence"/>
</dbReference>
<reference evidence="2" key="1">
    <citation type="submission" date="2017-09" db="EMBL/GenBank/DDBJ databases">
        <authorList>
            <person name="Varghese N."/>
            <person name="Submissions S."/>
        </authorList>
    </citation>
    <scope>NUCLEOTIDE SEQUENCE [LARGE SCALE GENOMIC DNA]</scope>
    <source>
        <strain evidence="2">DSM 25885</strain>
    </source>
</reference>
<accession>A0A285MVM7</accession>
<proteinExistence type="predicted"/>
<dbReference type="EMBL" id="OBEH01000002">
    <property type="protein sequence ID" value="SNY99531.1"/>
    <property type="molecule type" value="Genomic_DNA"/>
</dbReference>
<dbReference type="AlphaFoldDB" id="A0A285MVM7"/>
<protein>
    <submittedName>
        <fullName evidence="1">Uncharacterized protein</fullName>
    </submittedName>
</protein>
<name>A0A285MVM7_9FLAO</name>
<keyword evidence="2" id="KW-1185">Reference proteome</keyword>
<evidence type="ECO:0000313" key="2">
    <source>
        <dbReference type="Proteomes" id="UP000219048"/>
    </source>
</evidence>
<evidence type="ECO:0000313" key="1">
    <source>
        <dbReference type="EMBL" id="SNY99531.1"/>
    </source>
</evidence>
<gene>
    <name evidence="1" type="ORF">SAMN06265377_1341</name>
</gene>